<dbReference type="STRING" id="1293891.TMES_00655"/>
<dbReference type="EMBL" id="JFKA01000001">
    <property type="protein sequence ID" value="OSQ40370.1"/>
    <property type="molecule type" value="Genomic_DNA"/>
</dbReference>
<dbReference type="Proteomes" id="UP000193391">
    <property type="component" value="Unassembled WGS sequence"/>
</dbReference>
<dbReference type="Pfam" id="PF19834">
    <property type="entry name" value="DUF6314"/>
    <property type="match status" value="1"/>
</dbReference>
<dbReference type="InterPro" id="IPR045632">
    <property type="entry name" value="DUF6314"/>
</dbReference>
<evidence type="ECO:0000259" key="1">
    <source>
        <dbReference type="Pfam" id="PF19834"/>
    </source>
</evidence>
<organism evidence="2 3">
    <name type="scientific">Thalassospira mesophila</name>
    <dbReference type="NCBI Taxonomy" id="1293891"/>
    <lineage>
        <taxon>Bacteria</taxon>
        <taxon>Pseudomonadati</taxon>
        <taxon>Pseudomonadota</taxon>
        <taxon>Alphaproteobacteria</taxon>
        <taxon>Rhodospirillales</taxon>
        <taxon>Thalassospiraceae</taxon>
        <taxon>Thalassospira</taxon>
    </lineage>
</organism>
<accession>A0A1Y2L4A6</accession>
<gene>
    <name evidence="2" type="ORF">TMES_00655</name>
</gene>
<protein>
    <recommendedName>
        <fullName evidence="1">DUF6314 domain-containing protein</fullName>
    </recommendedName>
</protein>
<comment type="caution">
    <text evidence="2">The sequence shown here is derived from an EMBL/GenBank/DDBJ whole genome shotgun (WGS) entry which is preliminary data.</text>
</comment>
<name>A0A1Y2L4A6_9PROT</name>
<dbReference type="AlphaFoldDB" id="A0A1Y2L4A6"/>
<proteinExistence type="predicted"/>
<sequence length="159" mass="18541">MPVKPEIAAERIFAGLSGDWTLHRAMGETGTFTGTARFFIAPDNPENTLRYREEGVLQRFDGQHFEGYREYDFVLRGQAIEMLFRDPVGFGNRYVLLDFNNISDNDVLAAQDHHPCGDDMYHHRMFWHHNDHFETRIKVVGPKKDYELHTLYHRAKADG</sequence>
<keyword evidence="3" id="KW-1185">Reference proteome</keyword>
<dbReference type="RefSeq" id="WP_245835144.1">
    <property type="nucleotide sequence ID" value="NZ_JFKA01000001.1"/>
</dbReference>
<evidence type="ECO:0000313" key="2">
    <source>
        <dbReference type="EMBL" id="OSQ40370.1"/>
    </source>
</evidence>
<reference evidence="2 3" key="1">
    <citation type="submission" date="2014-03" db="EMBL/GenBank/DDBJ databases">
        <title>The draft genome sequence of Thalassospira mesophila JCM 18969.</title>
        <authorList>
            <person name="Lai Q."/>
            <person name="Shao Z."/>
        </authorList>
    </citation>
    <scope>NUCLEOTIDE SEQUENCE [LARGE SCALE GENOMIC DNA]</scope>
    <source>
        <strain evidence="2 3">JCM 18969</strain>
    </source>
</reference>
<feature type="domain" description="DUF6314" evidence="1">
    <location>
        <begin position="16"/>
        <end position="154"/>
    </location>
</feature>
<evidence type="ECO:0000313" key="3">
    <source>
        <dbReference type="Proteomes" id="UP000193391"/>
    </source>
</evidence>